<dbReference type="InterPro" id="IPR036047">
    <property type="entry name" value="F-box-like_dom_sf"/>
</dbReference>
<dbReference type="EMBL" id="MCGT01000046">
    <property type="protein sequence ID" value="ORX44785.1"/>
    <property type="molecule type" value="Genomic_DNA"/>
</dbReference>
<name>A0A1X2G5L6_9FUNG</name>
<dbReference type="PROSITE" id="PS50181">
    <property type="entry name" value="FBOX"/>
    <property type="match status" value="1"/>
</dbReference>
<dbReference type="SUPFAM" id="SSF52047">
    <property type="entry name" value="RNI-like"/>
    <property type="match status" value="1"/>
</dbReference>
<proteinExistence type="predicted"/>
<dbReference type="SUPFAM" id="SSF81383">
    <property type="entry name" value="F-box domain"/>
    <property type="match status" value="1"/>
</dbReference>
<evidence type="ECO:0000313" key="2">
    <source>
        <dbReference type="EMBL" id="ORX44785.1"/>
    </source>
</evidence>
<feature type="domain" description="F-box" evidence="1">
    <location>
        <begin position="10"/>
        <end position="55"/>
    </location>
</feature>
<reference evidence="2 3" key="1">
    <citation type="submission" date="2016-07" db="EMBL/GenBank/DDBJ databases">
        <title>Pervasive Adenine N6-methylation of Active Genes in Fungi.</title>
        <authorList>
            <consortium name="DOE Joint Genome Institute"/>
            <person name="Mondo S.J."/>
            <person name="Dannebaum R.O."/>
            <person name="Kuo R.C."/>
            <person name="Labutti K."/>
            <person name="Haridas S."/>
            <person name="Kuo A."/>
            <person name="Salamov A."/>
            <person name="Ahrendt S.R."/>
            <person name="Lipzen A."/>
            <person name="Sullivan W."/>
            <person name="Andreopoulos W.B."/>
            <person name="Clum A."/>
            <person name="Lindquist E."/>
            <person name="Daum C."/>
            <person name="Ramamoorthy G.K."/>
            <person name="Gryganskyi A."/>
            <person name="Culley D."/>
            <person name="Magnuson J.K."/>
            <person name="James T.Y."/>
            <person name="O'Malley M.A."/>
            <person name="Stajich J.E."/>
            <person name="Spatafora J.W."/>
            <person name="Visel A."/>
            <person name="Grigoriev I.V."/>
        </authorList>
    </citation>
    <scope>NUCLEOTIDE SEQUENCE [LARGE SCALE GENOMIC DNA]</scope>
    <source>
        <strain evidence="2 3">NRRL 3301</strain>
    </source>
</reference>
<gene>
    <name evidence="2" type="ORF">DM01DRAFT_1378357</name>
</gene>
<dbReference type="Gene3D" id="3.80.10.10">
    <property type="entry name" value="Ribonuclease Inhibitor"/>
    <property type="match status" value="2"/>
</dbReference>
<sequence>MTSPSSIECEAHISSLPQELLESILLSSDKQQQKQLRCVNRRFHDLVTPHLFQSITLNVEANAMNIIPSSPCLALLLYLEQQQKACAGVSVARHVRSIKAGHVDLSLEDLTRFLRVCPGVTDLALFASFLTESFNGRQEQINSSSFPADRQQAVSSEDHLQVIFGGCSSIRNLQLMDPQLCQQVINVMHRMLPYLSHLNSLDLGLCVPMPEQSFDAELCNLASLQSHCPHLTSLAFPVARAEYGLIDTWQESKKKGGDFDSVIRPWTTVTDFWLVGHSDLTSGAKLGRIIAFVCVKFPRLTSLTLDLNCPFALEDTAALKQTLMDPSLGCFRHLETLKLECYGSIGVAQHVLGHFTSIEPRKLKSLTLKFHVDVGGFDFLETVSQFPALESLHTEGIGQLEADLENDVAACSLARIDISSSWPVGSSNTLDAIGRLSPSLQYLKINIGAWGTTILSGTDNETFRLKDFALGRLNLAAPCSYTSPRTISLAHFNHLSRLDIVDYGSQQTPGLLFLAEVSYDTTLMTLKSWFIEKDQSGKTCSIRCLGNSTPPELDAFANWFDPCECDDDSVTSDPPSFDGFMRVIVMHSLPEHIYYDSLKAPSK</sequence>
<dbReference type="Pfam" id="PF00646">
    <property type="entry name" value="F-box"/>
    <property type="match status" value="1"/>
</dbReference>
<accession>A0A1X2G5L6</accession>
<keyword evidence="3" id="KW-1185">Reference proteome</keyword>
<evidence type="ECO:0000313" key="3">
    <source>
        <dbReference type="Proteomes" id="UP000242146"/>
    </source>
</evidence>
<dbReference type="Proteomes" id="UP000242146">
    <property type="component" value="Unassembled WGS sequence"/>
</dbReference>
<dbReference type="InterPro" id="IPR032675">
    <property type="entry name" value="LRR_dom_sf"/>
</dbReference>
<protein>
    <recommendedName>
        <fullName evidence="1">F-box domain-containing protein</fullName>
    </recommendedName>
</protein>
<dbReference type="AlphaFoldDB" id="A0A1X2G5L6"/>
<dbReference type="InterPro" id="IPR001810">
    <property type="entry name" value="F-box_dom"/>
</dbReference>
<comment type="caution">
    <text evidence="2">The sequence shown here is derived from an EMBL/GenBank/DDBJ whole genome shotgun (WGS) entry which is preliminary data.</text>
</comment>
<evidence type="ECO:0000259" key="1">
    <source>
        <dbReference type="PROSITE" id="PS50181"/>
    </source>
</evidence>
<organism evidence="2 3">
    <name type="scientific">Hesseltinella vesiculosa</name>
    <dbReference type="NCBI Taxonomy" id="101127"/>
    <lineage>
        <taxon>Eukaryota</taxon>
        <taxon>Fungi</taxon>
        <taxon>Fungi incertae sedis</taxon>
        <taxon>Mucoromycota</taxon>
        <taxon>Mucoromycotina</taxon>
        <taxon>Mucoromycetes</taxon>
        <taxon>Mucorales</taxon>
        <taxon>Cunninghamellaceae</taxon>
        <taxon>Hesseltinella</taxon>
    </lineage>
</organism>